<protein>
    <submittedName>
        <fullName evidence="4">Origin recognition complex sub 1</fullName>
    </submittedName>
</protein>
<gene>
    <name evidence="4" type="ORF">A0H76_2961</name>
</gene>
<dbReference type="InterPro" id="IPR036390">
    <property type="entry name" value="WH_DNA-bd_sf"/>
</dbReference>
<dbReference type="SMART" id="SM00382">
    <property type="entry name" value="AAA"/>
    <property type="match status" value="1"/>
</dbReference>
<accession>A0A1X0QGP7</accession>
<dbReference type="InterPro" id="IPR049945">
    <property type="entry name" value="AAA_22"/>
</dbReference>
<dbReference type="Pfam" id="PF13401">
    <property type="entry name" value="AAA_22"/>
    <property type="match status" value="1"/>
</dbReference>
<dbReference type="GO" id="GO:0016887">
    <property type="term" value="F:ATP hydrolysis activity"/>
    <property type="evidence" value="ECO:0007669"/>
    <property type="project" value="InterPro"/>
</dbReference>
<dbReference type="SUPFAM" id="SSF46785">
    <property type="entry name" value="Winged helix' DNA-binding domain"/>
    <property type="match status" value="1"/>
</dbReference>
<organism evidence="4 5">
    <name type="scientific">Hepatospora eriocheir</name>
    <dbReference type="NCBI Taxonomy" id="1081669"/>
    <lineage>
        <taxon>Eukaryota</taxon>
        <taxon>Fungi</taxon>
        <taxon>Fungi incertae sedis</taxon>
        <taxon>Microsporidia</taxon>
        <taxon>Hepatosporidae</taxon>
        <taxon>Hepatospora</taxon>
    </lineage>
</organism>
<dbReference type="SUPFAM" id="SSF52540">
    <property type="entry name" value="P-loop containing nucleoside triphosphate hydrolases"/>
    <property type="match status" value="1"/>
</dbReference>
<name>A0A1X0QGP7_9MICR</name>
<dbReference type="VEuPathDB" id="MicrosporidiaDB:HERIO_2231"/>
<dbReference type="PANTHER" id="PTHR10763:SF26">
    <property type="entry name" value="CELL DIVISION CONTROL PROTEIN 6 HOMOLOG"/>
    <property type="match status" value="1"/>
</dbReference>
<dbReference type="InterPro" id="IPR003593">
    <property type="entry name" value="AAA+_ATPase"/>
</dbReference>
<evidence type="ECO:0000259" key="3">
    <source>
        <dbReference type="SMART" id="SM00382"/>
    </source>
</evidence>
<dbReference type="GO" id="GO:0005634">
    <property type="term" value="C:nucleus"/>
    <property type="evidence" value="ECO:0007669"/>
    <property type="project" value="TreeGrafter"/>
</dbReference>
<dbReference type="VEuPathDB" id="MicrosporidiaDB:HERIO_2230"/>
<dbReference type="GO" id="GO:0003688">
    <property type="term" value="F:DNA replication origin binding"/>
    <property type="evidence" value="ECO:0007669"/>
    <property type="project" value="TreeGrafter"/>
</dbReference>
<evidence type="ECO:0000313" key="4">
    <source>
        <dbReference type="EMBL" id="ORD98948.1"/>
    </source>
</evidence>
<comment type="caution">
    <text evidence="4">The sequence shown here is derived from an EMBL/GenBank/DDBJ whole genome shotgun (WGS) entry which is preliminary data.</text>
</comment>
<dbReference type="AlphaFoldDB" id="A0A1X0QGP7"/>
<comment type="similarity">
    <text evidence="1">Belongs to the CDC6/cdc18 family.</text>
</comment>
<dbReference type="Proteomes" id="UP000192501">
    <property type="component" value="Unassembled WGS sequence"/>
</dbReference>
<reference evidence="4 5" key="1">
    <citation type="journal article" date="2017" name="Environ. Microbiol.">
        <title>Decay of the glycolytic pathway and adaptation to intranuclear parasitism within Enterocytozoonidae microsporidia.</title>
        <authorList>
            <person name="Wiredu Boakye D."/>
            <person name="Jaroenlak P."/>
            <person name="Prachumwat A."/>
            <person name="Williams T.A."/>
            <person name="Bateman K.S."/>
            <person name="Itsathitphaisarn O."/>
            <person name="Sritunyalucksana K."/>
            <person name="Paszkiewicz K.H."/>
            <person name="Moore K.A."/>
            <person name="Stentiford G.D."/>
            <person name="Williams B.A."/>
        </authorList>
    </citation>
    <scope>NUCLEOTIDE SEQUENCE [LARGE SCALE GENOMIC DNA]</scope>
    <source>
        <strain evidence="5">canceri</strain>
    </source>
</reference>
<keyword evidence="2" id="KW-0235">DNA replication</keyword>
<evidence type="ECO:0000256" key="1">
    <source>
        <dbReference type="ARBA" id="ARBA00006184"/>
    </source>
</evidence>
<dbReference type="EMBL" id="LTAI01000369">
    <property type="protein sequence ID" value="ORD98948.1"/>
    <property type="molecule type" value="Genomic_DNA"/>
</dbReference>
<feature type="domain" description="AAA+ ATPase" evidence="3">
    <location>
        <begin position="24"/>
        <end position="165"/>
    </location>
</feature>
<evidence type="ECO:0000313" key="5">
    <source>
        <dbReference type="Proteomes" id="UP000192501"/>
    </source>
</evidence>
<dbReference type="GO" id="GO:0006270">
    <property type="term" value="P:DNA replication initiation"/>
    <property type="evidence" value="ECO:0007669"/>
    <property type="project" value="TreeGrafter"/>
</dbReference>
<sequence>MIKGRENEFKLIYKNISNFINTDTSNVIYISGVPGSGKTFTIKNVIDEFQNDLVISFINCSVLKSPIGIYKEILNDMECYEKRTKNLQSLRHHLNTCEYKHLIVIDEIDLIISKNETHIYNLLEFTYLESKNNVMLILLSNTLGNLSKKVESRIGKNRINFKPYTAKQLSEITTNSNRKVVDFLSKKVAAASGDIRMLNRYLKESGSNIKEISSNIKLNSETLLQKFVKNLIFDEKVILVSLLESSSITVTDGYNQYKQFCKLSGMKFTDFIKFYDLVSHLVDIGIYKYLKNKTVVILSFYREEIENVLETDKIYVDLIKKQNNKKINP</sequence>
<dbReference type="InterPro" id="IPR027417">
    <property type="entry name" value="P-loop_NTPase"/>
</dbReference>
<proteinExistence type="inferred from homology"/>
<dbReference type="PANTHER" id="PTHR10763">
    <property type="entry name" value="CELL DIVISION CONTROL PROTEIN 6-RELATED"/>
    <property type="match status" value="1"/>
</dbReference>
<dbReference type="InterPro" id="IPR050311">
    <property type="entry name" value="ORC1/CDC6"/>
</dbReference>
<dbReference type="Gene3D" id="3.40.50.300">
    <property type="entry name" value="P-loop containing nucleotide triphosphate hydrolases"/>
    <property type="match status" value="1"/>
</dbReference>
<evidence type="ECO:0000256" key="2">
    <source>
        <dbReference type="ARBA" id="ARBA00022705"/>
    </source>
</evidence>
<dbReference type="GO" id="GO:0033314">
    <property type="term" value="P:mitotic DNA replication checkpoint signaling"/>
    <property type="evidence" value="ECO:0007669"/>
    <property type="project" value="TreeGrafter"/>
</dbReference>
<dbReference type="VEuPathDB" id="MicrosporidiaDB:A0H76_2961"/>